<sequence length="56" mass="6167">FSLDMSGVAGLLGGDDAVSAMTAVHVYGNRRWLGWYNTPGSFQIAKRFSSFAKFMF</sequence>
<accession>A0AAD4G9Q9</accession>
<feature type="non-terminal residue" evidence="1">
    <location>
        <position position="56"/>
    </location>
</feature>
<name>A0AAD4G9Q9_BOLED</name>
<proteinExistence type="predicted"/>
<evidence type="ECO:0000313" key="2">
    <source>
        <dbReference type="Proteomes" id="UP001194468"/>
    </source>
</evidence>
<dbReference type="Proteomes" id="UP001194468">
    <property type="component" value="Unassembled WGS sequence"/>
</dbReference>
<protein>
    <submittedName>
        <fullName evidence="1">Uncharacterized protein</fullName>
    </submittedName>
</protein>
<dbReference type="AlphaFoldDB" id="A0AAD4G9Q9"/>
<comment type="caution">
    <text evidence="1">The sequence shown here is derived from an EMBL/GenBank/DDBJ whole genome shotgun (WGS) entry which is preliminary data.</text>
</comment>
<organism evidence="1 2">
    <name type="scientific">Boletus edulis BED1</name>
    <dbReference type="NCBI Taxonomy" id="1328754"/>
    <lineage>
        <taxon>Eukaryota</taxon>
        <taxon>Fungi</taxon>
        <taxon>Dikarya</taxon>
        <taxon>Basidiomycota</taxon>
        <taxon>Agaricomycotina</taxon>
        <taxon>Agaricomycetes</taxon>
        <taxon>Agaricomycetidae</taxon>
        <taxon>Boletales</taxon>
        <taxon>Boletineae</taxon>
        <taxon>Boletaceae</taxon>
        <taxon>Boletoideae</taxon>
        <taxon>Boletus</taxon>
    </lineage>
</organism>
<reference evidence="1" key="1">
    <citation type="submission" date="2019-10" db="EMBL/GenBank/DDBJ databases">
        <authorList>
            <consortium name="DOE Joint Genome Institute"/>
            <person name="Kuo A."/>
            <person name="Miyauchi S."/>
            <person name="Kiss E."/>
            <person name="Drula E."/>
            <person name="Kohler A."/>
            <person name="Sanchez-Garcia M."/>
            <person name="Andreopoulos B."/>
            <person name="Barry K.W."/>
            <person name="Bonito G."/>
            <person name="Buee M."/>
            <person name="Carver A."/>
            <person name="Chen C."/>
            <person name="Cichocki N."/>
            <person name="Clum A."/>
            <person name="Culley D."/>
            <person name="Crous P.W."/>
            <person name="Fauchery L."/>
            <person name="Girlanda M."/>
            <person name="Hayes R."/>
            <person name="Keri Z."/>
            <person name="LaButti K."/>
            <person name="Lipzen A."/>
            <person name="Lombard V."/>
            <person name="Magnuson J."/>
            <person name="Maillard F."/>
            <person name="Morin E."/>
            <person name="Murat C."/>
            <person name="Nolan M."/>
            <person name="Ohm R."/>
            <person name="Pangilinan J."/>
            <person name="Pereira M."/>
            <person name="Perotto S."/>
            <person name="Peter M."/>
            <person name="Riley R."/>
            <person name="Sitrit Y."/>
            <person name="Stielow B."/>
            <person name="Szollosi G."/>
            <person name="Zifcakova L."/>
            <person name="Stursova M."/>
            <person name="Spatafora J.W."/>
            <person name="Tedersoo L."/>
            <person name="Vaario L.-M."/>
            <person name="Yamada A."/>
            <person name="Yan M."/>
            <person name="Wang P."/>
            <person name="Xu J."/>
            <person name="Bruns T."/>
            <person name="Baldrian P."/>
            <person name="Vilgalys R."/>
            <person name="Henrissat B."/>
            <person name="Grigoriev I.V."/>
            <person name="Hibbett D."/>
            <person name="Nagy L.G."/>
            <person name="Martin F.M."/>
        </authorList>
    </citation>
    <scope>NUCLEOTIDE SEQUENCE</scope>
    <source>
        <strain evidence="1">BED1</strain>
    </source>
</reference>
<gene>
    <name evidence="1" type="ORF">L210DRAFT_3308873</name>
</gene>
<feature type="non-terminal residue" evidence="1">
    <location>
        <position position="1"/>
    </location>
</feature>
<reference evidence="1" key="2">
    <citation type="journal article" date="2020" name="Nat. Commun.">
        <title>Large-scale genome sequencing of mycorrhizal fungi provides insights into the early evolution of symbiotic traits.</title>
        <authorList>
            <person name="Miyauchi S."/>
            <person name="Kiss E."/>
            <person name="Kuo A."/>
            <person name="Drula E."/>
            <person name="Kohler A."/>
            <person name="Sanchez-Garcia M."/>
            <person name="Morin E."/>
            <person name="Andreopoulos B."/>
            <person name="Barry K.W."/>
            <person name="Bonito G."/>
            <person name="Buee M."/>
            <person name="Carver A."/>
            <person name="Chen C."/>
            <person name="Cichocki N."/>
            <person name="Clum A."/>
            <person name="Culley D."/>
            <person name="Crous P.W."/>
            <person name="Fauchery L."/>
            <person name="Girlanda M."/>
            <person name="Hayes R.D."/>
            <person name="Keri Z."/>
            <person name="LaButti K."/>
            <person name="Lipzen A."/>
            <person name="Lombard V."/>
            <person name="Magnuson J."/>
            <person name="Maillard F."/>
            <person name="Murat C."/>
            <person name="Nolan M."/>
            <person name="Ohm R.A."/>
            <person name="Pangilinan J."/>
            <person name="Pereira M.F."/>
            <person name="Perotto S."/>
            <person name="Peter M."/>
            <person name="Pfister S."/>
            <person name="Riley R."/>
            <person name="Sitrit Y."/>
            <person name="Stielow J.B."/>
            <person name="Szollosi G."/>
            <person name="Zifcakova L."/>
            <person name="Stursova M."/>
            <person name="Spatafora J.W."/>
            <person name="Tedersoo L."/>
            <person name="Vaario L.M."/>
            <person name="Yamada A."/>
            <person name="Yan M."/>
            <person name="Wang P."/>
            <person name="Xu J."/>
            <person name="Bruns T."/>
            <person name="Baldrian P."/>
            <person name="Vilgalys R."/>
            <person name="Dunand C."/>
            <person name="Henrissat B."/>
            <person name="Grigoriev I.V."/>
            <person name="Hibbett D."/>
            <person name="Nagy L.G."/>
            <person name="Martin F.M."/>
        </authorList>
    </citation>
    <scope>NUCLEOTIDE SEQUENCE</scope>
    <source>
        <strain evidence="1">BED1</strain>
    </source>
</reference>
<keyword evidence="2" id="KW-1185">Reference proteome</keyword>
<evidence type="ECO:0000313" key="1">
    <source>
        <dbReference type="EMBL" id="KAF8432456.1"/>
    </source>
</evidence>
<dbReference type="EMBL" id="WHUW01000040">
    <property type="protein sequence ID" value="KAF8432456.1"/>
    <property type="molecule type" value="Genomic_DNA"/>
</dbReference>